<dbReference type="AlphaFoldDB" id="A0A3S0Z3R3"/>
<evidence type="ECO:0000256" key="3">
    <source>
        <dbReference type="ARBA" id="ARBA00022676"/>
    </source>
</evidence>
<dbReference type="GO" id="GO:0071944">
    <property type="term" value="C:cell periphery"/>
    <property type="evidence" value="ECO:0007669"/>
    <property type="project" value="TreeGrafter"/>
</dbReference>
<dbReference type="GO" id="GO:0006031">
    <property type="term" value="P:chitin biosynthetic process"/>
    <property type="evidence" value="ECO:0007669"/>
    <property type="project" value="TreeGrafter"/>
</dbReference>
<feature type="non-terminal residue" evidence="8">
    <location>
        <position position="322"/>
    </location>
</feature>
<dbReference type="Proteomes" id="UP000271974">
    <property type="component" value="Unassembled WGS sequence"/>
</dbReference>
<comment type="subcellular location">
    <subcellularLocation>
        <location evidence="1">Membrane</location>
        <topology evidence="1">Multi-pass membrane protein</topology>
    </subcellularLocation>
</comment>
<evidence type="ECO:0000256" key="7">
    <source>
        <dbReference type="SAM" id="Phobius"/>
    </source>
</evidence>
<feature type="transmembrane region" description="Helical" evidence="7">
    <location>
        <begin position="286"/>
        <end position="308"/>
    </location>
</feature>
<evidence type="ECO:0000256" key="4">
    <source>
        <dbReference type="ARBA" id="ARBA00022692"/>
    </source>
</evidence>
<dbReference type="SUPFAM" id="SSF53448">
    <property type="entry name" value="Nucleotide-diphospho-sugar transferases"/>
    <property type="match status" value="1"/>
</dbReference>
<dbReference type="EC" id="2.4.1.16" evidence="2"/>
<accession>A0A3S0Z3R3</accession>
<dbReference type="EMBL" id="RQTK01002118">
    <property type="protein sequence ID" value="RUS68673.1"/>
    <property type="molecule type" value="Genomic_DNA"/>
</dbReference>
<feature type="transmembrane region" description="Helical" evidence="7">
    <location>
        <begin position="260"/>
        <end position="279"/>
    </location>
</feature>
<protein>
    <recommendedName>
        <fullName evidence="2">chitin synthase</fullName>
        <ecNumber evidence="2">2.4.1.16</ecNumber>
    </recommendedName>
</protein>
<keyword evidence="3" id="KW-0808">Transferase</keyword>
<keyword evidence="4 7" id="KW-0812">Transmembrane</keyword>
<evidence type="ECO:0000256" key="5">
    <source>
        <dbReference type="ARBA" id="ARBA00022989"/>
    </source>
</evidence>
<evidence type="ECO:0000313" key="9">
    <source>
        <dbReference type="Proteomes" id="UP000271974"/>
    </source>
</evidence>
<evidence type="ECO:0000256" key="1">
    <source>
        <dbReference type="ARBA" id="ARBA00004141"/>
    </source>
</evidence>
<feature type="transmembrane region" description="Helical" evidence="7">
    <location>
        <begin position="187"/>
        <end position="215"/>
    </location>
</feature>
<dbReference type="GO" id="GO:0004100">
    <property type="term" value="F:chitin synthase activity"/>
    <property type="evidence" value="ECO:0007669"/>
    <property type="project" value="UniProtKB-EC"/>
</dbReference>
<feature type="non-terminal residue" evidence="8">
    <location>
        <position position="1"/>
    </location>
</feature>
<dbReference type="STRING" id="188477.A0A3S0Z3R3"/>
<name>A0A3S0Z3R3_ELYCH</name>
<feature type="transmembrane region" description="Helical" evidence="7">
    <location>
        <begin position="227"/>
        <end position="248"/>
    </location>
</feature>
<dbReference type="InterPro" id="IPR004835">
    <property type="entry name" value="Chitin_synth"/>
</dbReference>
<organism evidence="8 9">
    <name type="scientific">Elysia chlorotica</name>
    <name type="common">Eastern emerald elysia</name>
    <name type="synonym">Sea slug</name>
    <dbReference type="NCBI Taxonomy" id="188477"/>
    <lineage>
        <taxon>Eukaryota</taxon>
        <taxon>Metazoa</taxon>
        <taxon>Spiralia</taxon>
        <taxon>Lophotrochozoa</taxon>
        <taxon>Mollusca</taxon>
        <taxon>Gastropoda</taxon>
        <taxon>Heterobranchia</taxon>
        <taxon>Euthyneura</taxon>
        <taxon>Panpulmonata</taxon>
        <taxon>Sacoglossa</taxon>
        <taxon>Placobranchoidea</taxon>
        <taxon>Plakobranchidae</taxon>
        <taxon>Elysia</taxon>
    </lineage>
</organism>
<comment type="caution">
    <text evidence="8">The sequence shown here is derived from an EMBL/GenBank/DDBJ whole genome shotgun (WGS) entry which is preliminary data.</text>
</comment>
<keyword evidence="5 7" id="KW-1133">Transmembrane helix</keyword>
<dbReference type="OrthoDB" id="370884at2759"/>
<reference evidence="8 9" key="1">
    <citation type="submission" date="2019-01" db="EMBL/GenBank/DDBJ databases">
        <title>A draft genome assembly of the solar-powered sea slug Elysia chlorotica.</title>
        <authorList>
            <person name="Cai H."/>
            <person name="Li Q."/>
            <person name="Fang X."/>
            <person name="Li J."/>
            <person name="Curtis N.E."/>
            <person name="Altenburger A."/>
            <person name="Shibata T."/>
            <person name="Feng M."/>
            <person name="Maeda T."/>
            <person name="Schwartz J.A."/>
            <person name="Shigenobu S."/>
            <person name="Lundholm N."/>
            <person name="Nishiyama T."/>
            <person name="Yang H."/>
            <person name="Hasebe M."/>
            <person name="Li S."/>
            <person name="Pierce S.K."/>
            <person name="Wang J."/>
        </authorList>
    </citation>
    <scope>NUCLEOTIDE SEQUENCE [LARGE SCALE GENOMIC DNA]</scope>
    <source>
        <strain evidence="8">EC2010</strain>
        <tissue evidence="8">Whole organism of an adult</tissue>
    </source>
</reference>
<dbReference type="Pfam" id="PF03142">
    <property type="entry name" value="Chitin_synth_2"/>
    <property type="match status" value="1"/>
</dbReference>
<sequence>KVLSLCACDRSLGAVCGRSVPKGSAKPIVWYQKFEYAKDFWLVKSSQNIIGSVTCCPGCFSLYRAEALSGIVDAFSQPAKSAFQCLVMDHGEDRWLCTLLMRQGWRLAYSCSARNSTHCPETVGEFLRQRRRWVLSELFNMADIFLSVRRLVRENSSFSVAFLLSLFTTLLWVIVSPATTLLCVCAGMSVLCSVPLCASLPTAAAIFAGYCAVCWFGSQRMQKMASLGLTLIMAVAVVTLSVFFLIYITRKIHDGIAVTFRPYILVILMSGYAIYAALLHHREIPSLIYGLAYALLFPAIFVALPVYALSNMLDQSWGTRQV</sequence>
<keyword evidence="9" id="KW-1185">Reference proteome</keyword>
<keyword evidence="3" id="KW-0328">Glycosyltransferase</keyword>
<evidence type="ECO:0000256" key="6">
    <source>
        <dbReference type="ARBA" id="ARBA00023136"/>
    </source>
</evidence>
<feature type="transmembrane region" description="Helical" evidence="7">
    <location>
        <begin position="157"/>
        <end position="175"/>
    </location>
</feature>
<dbReference type="PANTHER" id="PTHR22914:SF41">
    <property type="entry name" value="CHITIN SYNTHASE 7"/>
    <property type="match status" value="1"/>
</dbReference>
<gene>
    <name evidence="8" type="ORF">EGW08_023565</name>
</gene>
<keyword evidence="6 7" id="KW-0472">Membrane</keyword>
<dbReference type="GO" id="GO:0016020">
    <property type="term" value="C:membrane"/>
    <property type="evidence" value="ECO:0007669"/>
    <property type="project" value="UniProtKB-SubCell"/>
</dbReference>
<proteinExistence type="predicted"/>
<evidence type="ECO:0000313" key="8">
    <source>
        <dbReference type="EMBL" id="RUS68673.1"/>
    </source>
</evidence>
<evidence type="ECO:0000256" key="2">
    <source>
        <dbReference type="ARBA" id="ARBA00012543"/>
    </source>
</evidence>
<dbReference type="PANTHER" id="PTHR22914">
    <property type="entry name" value="CHITIN SYNTHASE"/>
    <property type="match status" value="1"/>
</dbReference>
<dbReference type="InterPro" id="IPR029044">
    <property type="entry name" value="Nucleotide-diphossugar_trans"/>
</dbReference>